<protein>
    <submittedName>
        <fullName evidence="1">Uncharacterized protein</fullName>
    </submittedName>
</protein>
<evidence type="ECO:0000313" key="1">
    <source>
        <dbReference type="EMBL" id="EMT73515.1"/>
    </source>
</evidence>
<proteinExistence type="predicted"/>
<dbReference type="HOGENOM" id="CLU_648969_0_0_1"/>
<gene>
    <name evidence="1" type="ORF">FOC4_g10001478</name>
</gene>
<sequence>MSGSSIHRGCGNPPVGFFSKFDPKLVPGHDRARQRTHEATWIKLAEAVPKDEKDWRLARHKHAFSTPADMVKTLEDLLDGEKKSQLYKTVYLASRYVILRGGSSHREAVYTELRKCLGNEELKEEMLDIYMKAVVMFVKVLDDLFLKGLLHRAFELVLYIPIQISHLRLYGPNQERFVTYLSIQKPPVEIQGSLLLSIPFLVHRLFPELSLTSIQNAFGTTIHSPAEYRIFERALQGLNMLPRLPSRPIEVLNIPQSLLSDIPELATKLRGYNPMLPLYVPPSTQMHCCQWPDDKDRLTGVLWEILTSQNLLNKGDHRLSKRYAVHHDEGRLPTPDNHVQVLIPKMETSMGSWAMDPHAAGHIFTTGTTGRILSLVVPDIKYRPCSQNGSRAMIEVNATQEKTDPASYLHDRIRVAATFGSIV</sequence>
<accession>N1SBH7</accession>
<dbReference type="EMBL" id="KB726230">
    <property type="protein sequence ID" value="EMT73515.1"/>
    <property type="molecule type" value="Genomic_DNA"/>
</dbReference>
<reference evidence="2" key="1">
    <citation type="submission" date="2012-09" db="EMBL/GenBank/DDBJ databases">
        <title>Genome sequencing and comparative transcriptomics of race 1 and race 4 of banana pathogen: Fusarium oxysporum f. sp. cubense.</title>
        <authorList>
            <person name="Fang X."/>
            <person name="Huang J."/>
        </authorList>
    </citation>
    <scope>NUCLEOTIDE SEQUENCE [LARGE SCALE GENOMIC DNA]</scope>
    <source>
        <strain evidence="2">race 4</strain>
    </source>
</reference>
<dbReference type="Proteomes" id="UP000016929">
    <property type="component" value="Unassembled WGS sequence"/>
</dbReference>
<evidence type="ECO:0000313" key="2">
    <source>
        <dbReference type="Proteomes" id="UP000016929"/>
    </source>
</evidence>
<keyword evidence="2" id="KW-1185">Reference proteome</keyword>
<dbReference type="AlphaFoldDB" id="N1SBH7"/>
<organism evidence="1 2">
    <name type="scientific">Fusarium oxysporum f. sp. cubense (strain race 4)</name>
    <name type="common">Panama disease fungus</name>
    <dbReference type="NCBI Taxonomy" id="2502994"/>
    <lineage>
        <taxon>Eukaryota</taxon>
        <taxon>Fungi</taxon>
        <taxon>Dikarya</taxon>
        <taxon>Ascomycota</taxon>
        <taxon>Pezizomycotina</taxon>
        <taxon>Sordariomycetes</taxon>
        <taxon>Hypocreomycetidae</taxon>
        <taxon>Hypocreales</taxon>
        <taxon>Nectriaceae</taxon>
        <taxon>Fusarium</taxon>
        <taxon>Fusarium oxysporum species complex</taxon>
    </lineage>
</organism>
<name>N1SBH7_FUSC4</name>
<dbReference type="OrthoDB" id="5088056at2759"/>
<reference evidence="2" key="2">
    <citation type="journal article" date="2014" name="PLoS ONE">
        <title>Genome and Transcriptome Analysis of the Fungal Pathogen Fusarium oxysporum f. sp. cubense Causing Banana Vascular Wilt Disease.</title>
        <authorList>
            <person name="Guo L."/>
            <person name="Han L."/>
            <person name="Yang L."/>
            <person name="Zeng H."/>
            <person name="Fan D."/>
            <person name="Zhu Y."/>
            <person name="Feng Y."/>
            <person name="Wang G."/>
            <person name="Peng C."/>
            <person name="Jiang X."/>
            <person name="Zhou D."/>
            <person name="Ni P."/>
            <person name="Liang C."/>
            <person name="Liu L."/>
            <person name="Wang J."/>
            <person name="Mao C."/>
            <person name="Fang X."/>
            <person name="Peng M."/>
            <person name="Huang J."/>
        </authorList>
    </citation>
    <scope>NUCLEOTIDE SEQUENCE [LARGE SCALE GENOMIC DNA]</scope>
    <source>
        <strain evidence="2">race 4</strain>
    </source>
</reference>